<feature type="compositionally biased region" description="Polar residues" evidence="3">
    <location>
        <begin position="37"/>
        <end position="52"/>
    </location>
</feature>
<dbReference type="GO" id="GO:0003723">
    <property type="term" value="F:RNA binding"/>
    <property type="evidence" value="ECO:0007669"/>
    <property type="project" value="TreeGrafter"/>
</dbReference>
<proteinExistence type="predicted"/>
<evidence type="ECO:0000313" key="6">
    <source>
        <dbReference type="Proteomes" id="UP001175261"/>
    </source>
</evidence>
<evidence type="ECO:0000259" key="4">
    <source>
        <dbReference type="Pfam" id="PF08698"/>
    </source>
</evidence>
<dbReference type="InterPro" id="IPR014810">
    <property type="entry name" value="Fcf2_C"/>
</dbReference>
<evidence type="ECO:0000313" key="5">
    <source>
        <dbReference type="EMBL" id="KAK0384772.1"/>
    </source>
</evidence>
<dbReference type="InterPro" id="IPR039883">
    <property type="entry name" value="Fcf2/DNTTIP2"/>
</dbReference>
<comment type="caution">
    <text evidence="5">The sequence shown here is derived from an EMBL/GenBank/DDBJ whole genome shotgun (WGS) entry which is preliminary data.</text>
</comment>
<dbReference type="Proteomes" id="UP001175261">
    <property type="component" value="Unassembled WGS sequence"/>
</dbReference>
<accession>A0AA39GCG0</accession>
<comment type="subcellular location">
    <subcellularLocation>
        <location evidence="1">Nucleus</location>
        <location evidence="1">Nucleolus</location>
    </subcellularLocation>
</comment>
<organism evidence="5 6">
    <name type="scientific">Sarocladium strictum</name>
    <name type="common">Black bundle disease fungus</name>
    <name type="synonym">Acremonium strictum</name>
    <dbReference type="NCBI Taxonomy" id="5046"/>
    <lineage>
        <taxon>Eukaryota</taxon>
        <taxon>Fungi</taxon>
        <taxon>Dikarya</taxon>
        <taxon>Ascomycota</taxon>
        <taxon>Pezizomycotina</taxon>
        <taxon>Sordariomycetes</taxon>
        <taxon>Hypocreomycetidae</taxon>
        <taxon>Hypocreales</taxon>
        <taxon>Sarocladiaceae</taxon>
        <taxon>Sarocladium</taxon>
    </lineage>
</organism>
<dbReference type="Pfam" id="PF08698">
    <property type="entry name" value="Fcf2"/>
    <property type="match status" value="1"/>
</dbReference>
<dbReference type="PANTHER" id="PTHR21686:SF12">
    <property type="entry name" value="DEOXYNUCLEOTIDYLTRANSFERASE TERMINAL-INTERACTING PROTEIN 2"/>
    <property type="match status" value="1"/>
</dbReference>
<dbReference type="GO" id="GO:0006396">
    <property type="term" value="P:RNA processing"/>
    <property type="evidence" value="ECO:0007669"/>
    <property type="project" value="TreeGrafter"/>
</dbReference>
<protein>
    <recommendedName>
        <fullName evidence="4">Fcf2 pre-rRNA processing C-terminal domain-containing protein</fullName>
    </recommendedName>
</protein>
<evidence type="ECO:0000256" key="2">
    <source>
        <dbReference type="ARBA" id="ARBA00023242"/>
    </source>
</evidence>
<feature type="region of interest" description="Disordered" evidence="3">
    <location>
        <begin position="162"/>
        <end position="189"/>
    </location>
</feature>
<evidence type="ECO:0000256" key="1">
    <source>
        <dbReference type="ARBA" id="ARBA00004604"/>
    </source>
</evidence>
<feature type="region of interest" description="Disordered" evidence="3">
    <location>
        <begin position="15"/>
        <end position="77"/>
    </location>
</feature>
<feature type="domain" description="Fcf2 pre-rRNA processing C-terminal" evidence="4">
    <location>
        <begin position="69"/>
        <end position="160"/>
    </location>
</feature>
<sequence length="189" mass="21537">MDTLSDDQIDQLLSQAEHRLEAHSAANNARPFVHPQPITTEAISSPAPQTSKTPEKVALRNPQAVEKTKKDDAGPNWYSLPKTNLTKEFKRDWQILRMRGMLDPKHHKKALHSKAPKYAQVGEIIPGATDSYGSRLTRKEKKKTLLEEVMSTQDRDKLQSKYTGIMKRKNDGKKAFFQKRGGQKRKGYK</sequence>
<gene>
    <name evidence="5" type="ORF">NLU13_7250</name>
</gene>
<keyword evidence="2" id="KW-0539">Nucleus</keyword>
<dbReference type="GO" id="GO:0005730">
    <property type="term" value="C:nucleolus"/>
    <property type="evidence" value="ECO:0007669"/>
    <property type="project" value="UniProtKB-SubCell"/>
</dbReference>
<keyword evidence="6" id="KW-1185">Reference proteome</keyword>
<evidence type="ECO:0000256" key="3">
    <source>
        <dbReference type="SAM" id="MobiDB-lite"/>
    </source>
</evidence>
<dbReference type="EMBL" id="JAPDFR010000007">
    <property type="protein sequence ID" value="KAK0384772.1"/>
    <property type="molecule type" value="Genomic_DNA"/>
</dbReference>
<dbReference type="PANTHER" id="PTHR21686">
    <property type="entry name" value="DEOXYNUCLEOTIDYLTRANSFERASE TERMINAL-INTERACTING PROTEIN 2"/>
    <property type="match status" value="1"/>
</dbReference>
<dbReference type="AlphaFoldDB" id="A0AA39GCG0"/>
<reference evidence="5" key="1">
    <citation type="submission" date="2022-10" db="EMBL/GenBank/DDBJ databases">
        <title>Determination and structural analysis of whole genome sequence of Sarocladium strictum F4-1.</title>
        <authorList>
            <person name="Hu L."/>
            <person name="Jiang Y."/>
        </authorList>
    </citation>
    <scope>NUCLEOTIDE SEQUENCE</scope>
    <source>
        <strain evidence="5">F4-1</strain>
    </source>
</reference>
<name>A0AA39GCG0_SARSR</name>